<dbReference type="Proteomes" id="UP000053236">
    <property type="component" value="Unassembled WGS sequence"/>
</dbReference>
<accession>W2HTG3</accession>
<sequence length="110" mass="13079">MTTMLKLPWAPGEREFDFACEDVCPLWLVVELLFLWIVYIWGKPHSSCSENQLFSCIFRSGYDNVQTLYCEYLALRSVAIISTYILRSRKRELWRRMIRLEEAGYSNEVI</sequence>
<dbReference type="Proteomes" id="UP000053864">
    <property type="component" value="Unassembled WGS sequence"/>
</dbReference>
<reference evidence="2" key="2">
    <citation type="submission" date="2013-11" db="EMBL/GenBank/DDBJ databases">
        <title>The Genome Sequence of Phytophthora parasitica CJ05E6.</title>
        <authorList>
            <consortium name="The Broad Institute Genomics Platform"/>
            <person name="Russ C."/>
            <person name="Tyler B."/>
            <person name="Panabieres F."/>
            <person name="Shan W."/>
            <person name="Tripathy S."/>
            <person name="Grunwald N."/>
            <person name="Machado M."/>
            <person name="Johnson C.S."/>
            <person name="Arredondo F."/>
            <person name="Hong C."/>
            <person name="Coffey M."/>
            <person name="Young S.K."/>
            <person name="Zeng Q."/>
            <person name="Gargeya S."/>
            <person name="Fitzgerald M."/>
            <person name="Abouelleil A."/>
            <person name="Alvarado L."/>
            <person name="Chapman S.B."/>
            <person name="Gainer-Dewar J."/>
            <person name="Goldberg J."/>
            <person name="Griggs A."/>
            <person name="Gujja S."/>
            <person name="Hansen M."/>
            <person name="Howarth C."/>
            <person name="Imamovic A."/>
            <person name="Ireland A."/>
            <person name="Larimer J."/>
            <person name="McCowan C."/>
            <person name="Murphy C."/>
            <person name="Pearson M."/>
            <person name="Poon T.W."/>
            <person name="Priest M."/>
            <person name="Roberts A."/>
            <person name="Saif S."/>
            <person name="Shea T."/>
            <person name="Sykes S."/>
            <person name="Wortman J."/>
            <person name="Nusbaum C."/>
            <person name="Birren B."/>
        </authorList>
    </citation>
    <scope>NUCLEOTIDE SEQUENCE [LARGE SCALE GENOMIC DNA]</scope>
    <source>
        <strain evidence="2">CJ05E6</strain>
    </source>
</reference>
<reference evidence="1" key="1">
    <citation type="submission" date="2013-11" db="EMBL/GenBank/DDBJ databases">
        <title>The Genome Sequence of Phytophthora parasitica CJ02B3.</title>
        <authorList>
            <consortium name="The Broad Institute Genomics Platform"/>
            <person name="Russ C."/>
            <person name="Tyler B."/>
            <person name="Panabieres F."/>
            <person name="Shan W."/>
            <person name="Tripathy S."/>
            <person name="Grunwald N."/>
            <person name="Machado M."/>
            <person name="Johnson C.S."/>
            <person name="Arredondo F."/>
            <person name="Hong C."/>
            <person name="Coffey M."/>
            <person name="Young S.K."/>
            <person name="Zeng Q."/>
            <person name="Gargeya S."/>
            <person name="Fitzgerald M."/>
            <person name="Abouelleil A."/>
            <person name="Alvarado L."/>
            <person name="Chapman S.B."/>
            <person name="Gainer-Dewar J."/>
            <person name="Goldberg J."/>
            <person name="Griggs A."/>
            <person name="Gujja S."/>
            <person name="Hansen M."/>
            <person name="Howarth C."/>
            <person name="Imamovic A."/>
            <person name="Ireland A."/>
            <person name="Larimer J."/>
            <person name="McCowan C."/>
            <person name="Murphy C."/>
            <person name="Pearson M."/>
            <person name="Poon T.W."/>
            <person name="Priest M."/>
            <person name="Roberts A."/>
            <person name="Saif S."/>
            <person name="Shea T."/>
            <person name="Sykes S."/>
            <person name="Wortman J."/>
            <person name="Nusbaum C."/>
            <person name="Birren B."/>
        </authorList>
    </citation>
    <scope>NUCLEOTIDE SEQUENCE [LARGE SCALE GENOMIC DNA]</scope>
    <source>
        <strain evidence="1">CJ02B3</strain>
    </source>
</reference>
<evidence type="ECO:0000313" key="1">
    <source>
        <dbReference type="EMBL" id="ETK71837.1"/>
    </source>
</evidence>
<name>W2HTG3_PHYNI</name>
<dbReference type="EMBL" id="KI689726">
    <property type="protein sequence ID" value="ETK71837.1"/>
    <property type="molecule type" value="Genomic_DNA"/>
</dbReference>
<dbReference type="EMBL" id="KI676547">
    <property type="protein sequence ID" value="ETL25269.1"/>
    <property type="molecule type" value="Genomic_DNA"/>
</dbReference>
<dbReference type="AlphaFoldDB" id="W2HTG3"/>
<organism evidence="2">
    <name type="scientific">Phytophthora nicotianae</name>
    <name type="common">Potato buckeye rot agent</name>
    <name type="synonym">Phytophthora parasitica</name>
    <dbReference type="NCBI Taxonomy" id="4792"/>
    <lineage>
        <taxon>Eukaryota</taxon>
        <taxon>Sar</taxon>
        <taxon>Stramenopiles</taxon>
        <taxon>Oomycota</taxon>
        <taxon>Peronosporomycetes</taxon>
        <taxon>Peronosporales</taxon>
        <taxon>Peronosporaceae</taxon>
        <taxon>Phytophthora</taxon>
    </lineage>
</organism>
<protein>
    <submittedName>
        <fullName evidence="2">Uncharacterized protein</fullName>
    </submittedName>
</protein>
<evidence type="ECO:0000313" key="2">
    <source>
        <dbReference type="EMBL" id="ETL25269.1"/>
    </source>
</evidence>
<proteinExistence type="predicted"/>
<gene>
    <name evidence="1" type="ORF">L915_20981</name>
    <name evidence="2" type="ORF">L916_20860</name>
</gene>